<evidence type="ECO:0000259" key="7">
    <source>
        <dbReference type="Pfam" id="PF01565"/>
    </source>
</evidence>
<feature type="domain" description="FAD linked oxidase N-terminal" evidence="7">
    <location>
        <begin position="55"/>
        <end position="126"/>
    </location>
</feature>
<dbReference type="PANTHER" id="PTHR42973:SF39">
    <property type="entry name" value="FAD-BINDING PCMH-TYPE DOMAIN-CONTAINING PROTEIN"/>
    <property type="match status" value="1"/>
</dbReference>
<evidence type="ECO:0000259" key="8">
    <source>
        <dbReference type="Pfam" id="PF08031"/>
    </source>
</evidence>
<accession>A0A4S4MT84</accession>
<feature type="compositionally biased region" description="Polar residues" evidence="6">
    <location>
        <begin position="272"/>
        <end position="289"/>
    </location>
</feature>
<dbReference type="Pfam" id="PF08031">
    <property type="entry name" value="BBE"/>
    <property type="match status" value="1"/>
</dbReference>
<proteinExistence type="inferred from homology"/>
<dbReference type="OrthoDB" id="9996127at2759"/>
<dbReference type="InterPro" id="IPR016167">
    <property type="entry name" value="FAD-bd_PCMH_sub1"/>
</dbReference>
<dbReference type="InterPro" id="IPR012951">
    <property type="entry name" value="BBE"/>
</dbReference>
<comment type="cofactor">
    <cofactor evidence="1">
        <name>FAD</name>
        <dbReference type="ChEBI" id="CHEBI:57692"/>
    </cofactor>
</comment>
<comment type="similarity">
    <text evidence="2">Belongs to the oxygen-dependent FAD-linked oxidoreductase family.</text>
</comment>
<feature type="region of interest" description="Disordered" evidence="6">
    <location>
        <begin position="215"/>
        <end position="315"/>
    </location>
</feature>
<sequence>MSPQDLPAIGTGAGLDQSLYDELVSLVRGSVCKPSDTEFQDRSRTFNGKIKLLSKVLVSPLDAKDVSAIVHFCTKHRLSPSVRAGGYGIAGWAVAGDVIIDMSMMKDVDIEPPVAAEDGVTWTRLKDMPELGGKGKGRAPIPQEKAQEKATPAPSSAVPMDLDRPPVDASRTSMKRLREDDNASVSSTPPLPVRGFGYNPWTSFDAASTETGSFLRGPVLPLEEGEPPREPPTNRRRLRSPPPPFDRSYLQAPPLETRNSSNSSDASAGSAQTLDSKASTAVSVGTADTTPPPATEKDEPLTTQAAARAPSGNADPFGYISGSSSGRLPVYGGVDPPAPTFVPSSSPGSSWSTPGISSSPFGIPGNLTMGRLMGSSFMPSNPLSTPTAPAQPVHSHALPLVLTNVMTFSFFLGFGFISRMYGLSIDNIVEVEMVLADGRIVIVDKEYEDPDLWWAVRGAGPAFGIATRYKVKAYPVPIVFAGNLIYRFHRATAPSLIKHFRDCIKSAPRELYANVLLTAGPADKDSLVVIQMCYVGSKEKGMEYLQAISSWDGERCLLNEVNEKSYLNQQDSVAQVLRGKSGRQWFMRSSLIHSLPDEVINKTVLAFADTPIGCTWIFELAGGAIADYEDTCLPKEQREAIWTVAALHQWEMGIDDPRCIQTAEDWMKDVIGTVALGGPLPTFLGRHETPERTMASFGKNWSRLAELKKKYDPEGLLKNNFWPLDKDGQTIGELYNEPPSPGPEEM</sequence>
<dbReference type="InterPro" id="IPR016169">
    <property type="entry name" value="FAD-bd_PCMH_sub2"/>
</dbReference>
<evidence type="ECO:0000313" key="10">
    <source>
        <dbReference type="Proteomes" id="UP000308730"/>
    </source>
</evidence>
<dbReference type="SUPFAM" id="SSF55103">
    <property type="entry name" value="FAD-linked oxidases, C-terminal domain"/>
    <property type="match status" value="1"/>
</dbReference>
<dbReference type="AlphaFoldDB" id="A0A4S4MT84"/>
<comment type="caution">
    <text evidence="9">The sequence shown here is derived from an EMBL/GenBank/DDBJ whole genome shotgun (WGS) entry which is preliminary data.</text>
</comment>
<dbReference type="GO" id="GO:0050660">
    <property type="term" value="F:flavin adenine dinucleotide binding"/>
    <property type="evidence" value="ECO:0007669"/>
    <property type="project" value="InterPro"/>
</dbReference>
<dbReference type="Gene3D" id="3.40.462.20">
    <property type="match status" value="1"/>
</dbReference>
<dbReference type="Proteomes" id="UP000308730">
    <property type="component" value="Unassembled WGS sequence"/>
</dbReference>
<keyword evidence="10" id="KW-1185">Reference proteome</keyword>
<feature type="compositionally biased region" description="Low complexity" evidence="6">
    <location>
        <begin position="259"/>
        <end position="271"/>
    </location>
</feature>
<gene>
    <name evidence="9" type="ORF">EUX98_g5145</name>
</gene>
<protein>
    <submittedName>
        <fullName evidence="9">Uncharacterized protein</fullName>
    </submittedName>
</protein>
<keyword evidence="3" id="KW-0285">Flavoprotein</keyword>
<evidence type="ECO:0000256" key="5">
    <source>
        <dbReference type="ARBA" id="ARBA00023002"/>
    </source>
</evidence>
<dbReference type="Pfam" id="PF01565">
    <property type="entry name" value="FAD_binding_4"/>
    <property type="match status" value="1"/>
</dbReference>
<evidence type="ECO:0000256" key="3">
    <source>
        <dbReference type="ARBA" id="ARBA00022630"/>
    </source>
</evidence>
<evidence type="ECO:0000256" key="2">
    <source>
        <dbReference type="ARBA" id="ARBA00005466"/>
    </source>
</evidence>
<dbReference type="InterPro" id="IPR006094">
    <property type="entry name" value="Oxid_FAD_bind_N"/>
</dbReference>
<feature type="region of interest" description="Disordered" evidence="6">
    <location>
        <begin position="125"/>
        <end position="193"/>
    </location>
</feature>
<evidence type="ECO:0000256" key="4">
    <source>
        <dbReference type="ARBA" id="ARBA00022827"/>
    </source>
</evidence>
<reference evidence="9 10" key="1">
    <citation type="submission" date="2019-02" db="EMBL/GenBank/DDBJ databases">
        <title>Genome sequencing of the rare red list fungi Antrodiella citrinella (Flaviporus citrinellus).</title>
        <authorList>
            <person name="Buettner E."/>
            <person name="Kellner H."/>
        </authorList>
    </citation>
    <scope>NUCLEOTIDE SEQUENCE [LARGE SCALE GENOMIC DNA]</scope>
    <source>
        <strain evidence="9 10">DSM 108506</strain>
    </source>
</reference>
<dbReference type="SUPFAM" id="SSF56176">
    <property type="entry name" value="FAD-binding/transporter-associated domain-like"/>
    <property type="match status" value="2"/>
</dbReference>
<name>A0A4S4MT84_9APHY</name>
<dbReference type="PANTHER" id="PTHR42973">
    <property type="entry name" value="BINDING OXIDOREDUCTASE, PUTATIVE (AFU_ORTHOLOGUE AFUA_1G17690)-RELATED"/>
    <property type="match status" value="1"/>
</dbReference>
<feature type="domain" description="Berberine/berberine-like" evidence="8">
    <location>
        <begin position="691"/>
        <end position="720"/>
    </location>
</feature>
<organism evidence="9 10">
    <name type="scientific">Antrodiella citrinella</name>
    <dbReference type="NCBI Taxonomy" id="2447956"/>
    <lineage>
        <taxon>Eukaryota</taxon>
        <taxon>Fungi</taxon>
        <taxon>Dikarya</taxon>
        <taxon>Basidiomycota</taxon>
        <taxon>Agaricomycotina</taxon>
        <taxon>Agaricomycetes</taxon>
        <taxon>Polyporales</taxon>
        <taxon>Steccherinaceae</taxon>
        <taxon>Antrodiella</taxon>
    </lineage>
</organism>
<evidence type="ECO:0000313" key="9">
    <source>
        <dbReference type="EMBL" id="THH29045.1"/>
    </source>
</evidence>
<dbReference type="GO" id="GO:0016491">
    <property type="term" value="F:oxidoreductase activity"/>
    <property type="evidence" value="ECO:0007669"/>
    <property type="project" value="UniProtKB-KW"/>
</dbReference>
<dbReference type="InterPro" id="IPR036318">
    <property type="entry name" value="FAD-bd_PCMH-like_sf"/>
</dbReference>
<dbReference type="Gene3D" id="3.30.43.10">
    <property type="entry name" value="Uridine Diphospho-n-acetylenolpyruvylglucosamine Reductase, domain 2"/>
    <property type="match status" value="1"/>
</dbReference>
<dbReference type="EMBL" id="SGPM01000143">
    <property type="protein sequence ID" value="THH29045.1"/>
    <property type="molecule type" value="Genomic_DNA"/>
</dbReference>
<evidence type="ECO:0000256" key="1">
    <source>
        <dbReference type="ARBA" id="ARBA00001974"/>
    </source>
</evidence>
<dbReference type="Gene3D" id="3.30.465.10">
    <property type="match status" value="1"/>
</dbReference>
<keyword evidence="5" id="KW-0560">Oxidoreductase</keyword>
<evidence type="ECO:0000256" key="6">
    <source>
        <dbReference type="SAM" id="MobiDB-lite"/>
    </source>
</evidence>
<keyword evidence="4" id="KW-0274">FAD</keyword>
<dbReference type="InterPro" id="IPR016164">
    <property type="entry name" value="FAD-linked_Oxase-like_C"/>
</dbReference>
<dbReference type="InterPro" id="IPR050416">
    <property type="entry name" value="FAD-linked_Oxidoreductase"/>
</dbReference>